<proteinExistence type="inferred from homology"/>
<dbReference type="AlphaFoldDB" id="A0A238W7C7"/>
<evidence type="ECO:0000259" key="2">
    <source>
        <dbReference type="Pfam" id="PF13369"/>
    </source>
</evidence>
<reference evidence="4" key="1">
    <citation type="submission" date="2017-06" db="EMBL/GenBank/DDBJ databases">
        <authorList>
            <person name="Varghese N."/>
            <person name="Submissions S."/>
        </authorList>
    </citation>
    <scope>NUCLEOTIDE SEQUENCE [LARGE SCALE GENOMIC DNA]</scope>
    <source>
        <strain evidence="4">DSM 28041</strain>
    </source>
</reference>
<sequence>MQGNRRGQTTPVTFKFAESDPPTKRSVPLTNKEIKALISLLDDPEVAPQIQEKIQTLGETIIPFLEESWEESLDPQQQQRLEDLIHHLQFEGLQQRLRVWRDSGGENLLEGMWLMNSYQYPDADFQVLNRAIEQLRFEAWTLLQPEMHPADQVQTLNHVLFRTHKFAANTQNFHSPANSMLHRVLETRRGNPLTLCVIYLLVAQRLKMPVYGVNLPNLFVLTYRPEGPLEPFYINCYNRGLVLSRTDIEHYIGQLNLTPNEIFFEPCTHIDIVRRALRNLQLSFEKLQEPAKAAEVGTLLAILMNEEGGANESSEPNEE</sequence>
<dbReference type="Pfam" id="PF13369">
    <property type="entry name" value="Transglut_core2"/>
    <property type="match status" value="1"/>
</dbReference>
<keyword evidence="4" id="KW-1185">Reference proteome</keyword>
<gene>
    <name evidence="3" type="ORF">SAMN06269173_102233</name>
</gene>
<protein>
    <submittedName>
        <fullName evidence="3">Regulator of sirC expression, contains transglutaminase-like and TPR domains</fullName>
    </submittedName>
</protein>
<comment type="similarity">
    <text evidence="1">Belongs to the UPF0162 family.</text>
</comment>
<dbReference type="EMBL" id="FZNS01000002">
    <property type="protein sequence ID" value="SNR41599.1"/>
    <property type="molecule type" value="Genomic_DNA"/>
</dbReference>
<accession>A0A238W7C7</accession>
<dbReference type="PANTHER" id="PTHR31350">
    <property type="entry name" value="SI:DKEY-261L7.2"/>
    <property type="match status" value="1"/>
</dbReference>
<dbReference type="InterPro" id="IPR032698">
    <property type="entry name" value="SirB1_N"/>
</dbReference>
<name>A0A238W7C7_9BACT</name>
<evidence type="ECO:0000313" key="4">
    <source>
        <dbReference type="Proteomes" id="UP000198310"/>
    </source>
</evidence>
<dbReference type="PANTHER" id="PTHR31350:SF21">
    <property type="entry name" value="F-BOX ONLY PROTEIN 21"/>
    <property type="match status" value="1"/>
</dbReference>
<evidence type="ECO:0000313" key="3">
    <source>
        <dbReference type="EMBL" id="SNR41599.1"/>
    </source>
</evidence>
<evidence type="ECO:0000256" key="1">
    <source>
        <dbReference type="ARBA" id="ARBA00007100"/>
    </source>
</evidence>
<dbReference type="Proteomes" id="UP000198310">
    <property type="component" value="Unassembled WGS sequence"/>
</dbReference>
<feature type="domain" description="Protein SirB1 N-terminal" evidence="2">
    <location>
        <begin position="129"/>
        <end position="278"/>
    </location>
</feature>
<organism evidence="3 4">
    <name type="scientific">Hymenobacter mucosus</name>
    <dbReference type="NCBI Taxonomy" id="1411120"/>
    <lineage>
        <taxon>Bacteria</taxon>
        <taxon>Pseudomonadati</taxon>
        <taxon>Bacteroidota</taxon>
        <taxon>Cytophagia</taxon>
        <taxon>Cytophagales</taxon>
        <taxon>Hymenobacteraceae</taxon>
        <taxon>Hymenobacter</taxon>
    </lineage>
</organism>